<proteinExistence type="predicted"/>
<evidence type="ECO:0000313" key="3">
    <source>
        <dbReference type="Proteomes" id="UP001596132"/>
    </source>
</evidence>
<gene>
    <name evidence="2" type="ORF">ACFPVW_19860</name>
</gene>
<feature type="region of interest" description="Disordered" evidence="1">
    <location>
        <begin position="62"/>
        <end position="81"/>
    </location>
</feature>
<organism evidence="2 3">
    <name type="scientific">Aeromonas eucrenophila</name>
    <dbReference type="NCBI Taxonomy" id="649"/>
    <lineage>
        <taxon>Bacteria</taxon>
        <taxon>Pseudomonadati</taxon>
        <taxon>Pseudomonadota</taxon>
        <taxon>Gammaproteobacteria</taxon>
        <taxon>Aeromonadales</taxon>
        <taxon>Aeromonadaceae</taxon>
        <taxon>Aeromonas</taxon>
    </lineage>
</organism>
<keyword evidence="3" id="KW-1185">Reference proteome</keyword>
<protein>
    <recommendedName>
        <fullName evidence="4">Bacterial surface antigen (D15) domain-containing protein</fullName>
    </recommendedName>
</protein>
<evidence type="ECO:0000313" key="2">
    <source>
        <dbReference type="EMBL" id="MFC5708268.1"/>
    </source>
</evidence>
<evidence type="ECO:0008006" key="4">
    <source>
        <dbReference type="Google" id="ProtNLM"/>
    </source>
</evidence>
<feature type="compositionally biased region" description="Basic and acidic residues" evidence="1">
    <location>
        <begin position="69"/>
        <end position="81"/>
    </location>
</feature>
<accession>A0ABW0YHP5</accession>
<dbReference type="Proteomes" id="UP001596132">
    <property type="component" value="Unassembled WGS sequence"/>
</dbReference>
<sequence>MPSADNLKWTAPAEPGAPAPPVRRRDPVWTAKMLNSTLPLLTGLALTLAAFPLYAAIPTGGEETTEASQDGKESNPTEKKAARSPWLFVPLLSSSPKLDTAAGMMVGYLHQFDEKSRPSLFTVSAKYTTSESLIASVFAKTSFGADHHRIVGGVISGDINNDYENYLGSGHALETNDNFNSAFFRYLYRVEGDWFVGGMAAYSNYEIKGQDAQSELILDELGLAGFTSGGLGLVVQHDSRDSDFSATKGWYLNVNNLAYREELGGEQDFDIYRVDYRGYWSHGDGHVLAWRNRNQFSNDAPSGSYSPIYLRGYTPGEYLAQHMSAVEVEERYKLAERWTLTAFAGVACLYGDAVNGESLDCGDSDNVYPAWGAGVQYLLKPEEGIVANLEYAMGKDNNSGIYLKMGYSF</sequence>
<comment type="caution">
    <text evidence="2">The sequence shown here is derived from an EMBL/GenBank/DDBJ whole genome shotgun (WGS) entry which is preliminary data.</text>
</comment>
<reference evidence="3" key="1">
    <citation type="journal article" date="2019" name="Int. J. Syst. Evol. Microbiol.">
        <title>The Global Catalogue of Microorganisms (GCM) 10K type strain sequencing project: providing services to taxonomists for standard genome sequencing and annotation.</title>
        <authorList>
            <consortium name="The Broad Institute Genomics Platform"/>
            <consortium name="The Broad Institute Genome Sequencing Center for Infectious Disease"/>
            <person name="Wu L."/>
            <person name="Ma J."/>
        </authorList>
    </citation>
    <scope>NUCLEOTIDE SEQUENCE [LARGE SCALE GENOMIC DNA]</scope>
    <source>
        <strain evidence="3">KCTC 15012</strain>
    </source>
</reference>
<name>A0ABW0YHP5_9GAMM</name>
<dbReference type="Gene3D" id="2.40.160.50">
    <property type="entry name" value="membrane protein fhac: a member of the omp85/tpsb transporter family"/>
    <property type="match status" value="1"/>
</dbReference>
<dbReference type="RefSeq" id="WP_231553581.1">
    <property type="nucleotide sequence ID" value="NZ_CDDF01000001.1"/>
</dbReference>
<dbReference type="EMBL" id="JBHSPP010000017">
    <property type="protein sequence ID" value="MFC5708268.1"/>
    <property type="molecule type" value="Genomic_DNA"/>
</dbReference>
<evidence type="ECO:0000256" key="1">
    <source>
        <dbReference type="SAM" id="MobiDB-lite"/>
    </source>
</evidence>
<feature type="region of interest" description="Disordered" evidence="1">
    <location>
        <begin position="1"/>
        <end position="24"/>
    </location>
</feature>